<proteinExistence type="predicted"/>
<dbReference type="GO" id="GO:0008233">
    <property type="term" value="F:peptidase activity"/>
    <property type="evidence" value="ECO:0007669"/>
    <property type="project" value="InterPro"/>
</dbReference>
<keyword evidence="1" id="KW-1133">Transmembrane helix</keyword>
<gene>
    <name evidence="2" type="ORF">SAMN06295964_0489</name>
</gene>
<feature type="transmembrane region" description="Helical" evidence="1">
    <location>
        <begin position="254"/>
        <end position="271"/>
    </location>
</feature>
<feature type="transmembrane region" description="Helical" evidence="1">
    <location>
        <begin position="68"/>
        <end position="90"/>
    </location>
</feature>
<keyword evidence="1" id="KW-0812">Transmembrane</keyword>
<dbReference type="STRING" id="1736691.SAMN06295964_0489"/>
<reference evidence="3" key="1">
    <citation type="submission" date="2017-02" db="EMBL/GenBank/DDBJ databases">
        <authorList>
            <person name="Varghese N."/>
            <person name="Submissions S."/>
        </authorList>
    </citation>
    <scope>NUCLEOTIDE SEQUENCE [LARGE SCALE GENOMIC DNA]</scope>
    <source>
        <strain evidence="3">9H-4</strain>
    </source>
</reference>
<evidence type="ECO:0000313" key="3">
    <source>
        <dbReference type="Proteomes" id="UP000191040"/>
    </source>
</evidence>
<feature type="transmembrane region" description="Helical" evidence="1">
    <location>
        <begin position="102"/>
        <end position="124"/>
    </location>
</feature>
<feature type="transmembrane region" description="Helical" evidence="1">
    <location>
        <begin position="220"/>
        <end position="245"/>
    </location>
</feature>
<feature type="transmembrane region" description="Helical" evidence="1">
    <location>
        <begin position="144"/>
        <end position="168"/>
    </location>
</feature>
<feature type="transmembrane region" description="Helical" evidence="1">
    <location>
        <begin position="42"/>
        <end position="62"/>
    </location>
</feature>
<name>A0A1T4YQZ9_9ACTN</name>
<accession>A0A1T4YQZ9</accession>
<keyword evidence="1" id="KW-0472">Membrane</keyword>
<evidence type="ECO:0000256" key="1">
    <source>
        <dbReference type="SAM" id="Phobius"/>
    </source>
</evidence>
<dbReference type="OrthoDB" id="9785431at2"/>
<feature type="transmembrane region" description="Helical" evidence="1">
    <location>
        <begin position="180"/>
        <end position="200"/>
    </location>
</feature>
<sequence length="407" mass="43452">MSDATLTTDPTAGADEARRRQVDALEISGWGERFVFFQPRNLCFWVYVALTALGAFQAWSFFGPGAGLYGGAFAVAALLCGLCGLAWWLWFRHIDRWERQPLGLIVAGLVWGAIPATFAFAMTVNTALLGIYPKLFGQDWAANWAAGAIAPFTEEAAKLCGFVLLLGLAPRLVRTANDGLILGAFIGLGFAAFEDFLYAAQSASTAFGTDPVGSAEHMALTRIAFSFVSHPLFSALVCCGAVYLIGTAAQPRRIGRGIAFVLAGMFLHFTWDDAGGLGFGNGFATFGVMLGSIILGFTVLSIAFRRAAPREHDFVRDILAPEVAAGTVTAAEVESVVDKKARKALKKSAPNHRGRKAIKHLRRAILDLTHDVAEAKGADSEAVLHSRAEVERLRAIATTGQKAAAGK</sequence>
<dbReference type="PANTHER" id="PTHR36844">
    <property type="entry name" value="PROTEASE PRSW"/>
    <property type="match status" value="1"/>
</dbReference>
<dbReference type="InterPro" id="IPR026898">
    <property type="entry name" value="PrsW"/>
</dbReference>
<evidence type="ECO:0000313" key="2">
    <source>
        <dbReference type="EMBL" id="SKB04150.1"/>
    </source>
</evidence>
<organism evidence="2 3">
    <name type="scientific">Aeromicrobium choanae</name>
    <dbReference type="NCBI Taxonomy" id="1736691"/>
    <lineage>
        <taxon>Bacteria</taxon>
        <taxon>Bacillati</taxon>
        <taxon>Actinomycetota</taxon>
        <taxon>Actinomycetes</taxon>
        <taxon>Propionibacteriales</taxon>
        <taxon>Nocardioidaceae</taxon>
        <taxon>Aeromicrobium</taxon>
    </lineage>
</organism>
<dbReference type="Proteomes" id="UP000191040">
    <property type="component" value="Chromosome I"/>
</dbReference>
<dbReference type="EMBL" id="LT796768">
    <property type="protein sequence ID" value="SKB04150.1"/>
    <property type="molecule type" value="Genomic_DNA"/>
</dbReference>
<protein>
    <submittedName>
        <fullName evidence="2">Membrane proteinase PrsW, cleaves anti-sigma factor RsiW, M82 family</fullName>
    </submittedName>
</protein>
<dbReference type="PANTHER" id="PTHR36844:SF1">
    <property type="entry name" value="PROTEASE PRSW"/>
    <property type="match status" value="1"/>
</dbReference>
<dbReference type="AlphaFoldDB" id="A0A1T4YQZ9"/>
<dbReference type="RefSeq" id="WP_078698680.1">
    <property type="nucleotide sequence ID" value="NZ_LT796768.1"/>
</dbReference>
<dbReference type="Pfam" id="PF13367">
    <property type="entry name" value="PrsW-protease"/>
    <property type="match status" value="1"/>
</dbReference>
<keyword evidence="3" id="KW-1185">Reference proteome</keyword>
<feature type="transmembrane region" description="Helical" evidence="1">
    <location>
        <begin position="283"/>
        <end position="304"/>
    </location>
</feature>